<keyword evidence="2" id="KW-1185">Reference proteome</keyword>
<dbReference type="Pfam" id="PF07799">
    <property type="entry name" value="DUF1643"/>
    <property type="match status" value="1"/>
</dbReference>
<evidence type="ECO:0000313" key="1">
    <source>
        <dbReference type="EMBL" id="UPM56374.1"/>
    </source>
</evidence>
<protein>
    <submittedName>
        <fullName evidence="1">DUF1643 domain-containing protein</fullName>
    </submittedName>
</protein>
<accession>A0ABY4JRA8</accession>
<name>A0ABY4JRA8_9BACI</name>
<dbReference type="RefSeq" id="WP_248269278.1">
    <property type="nucleotide sequence ID" value="NZ_CP096034.1"/>
</dbReference>
<evidence type="ECO:0000313" key="2">
    <source>
        <dbReference type="Proteomes" id="UP000830639"/>
    </source>
</evidence>
<proteinExistence type="predicted"/>
<organism evidence="1 2">
    <name type="scientific">Gottfriedia acidiceleris</name>
    <dbReference type="NCBI Taxonomy" id="371036"/>
    <lineage>
        <taxon>Bacteria</taxon>
        <taxon>Bacillati</taxon>
        <taxon>Bacillota</taxon>
        <taxon>Bacilli</taxon>
        <taxon>Bacillales</taxon>
        <taxon>Bacillaceae</taxon>
        <taxon>Gottfriedia</taxon>
    </lineage>
</organism>
<sequence>MSNRQFPTFVDLPKVTIIEDRENNFRYKISIPFQFAVPRKSKKALVIMKNPSKARIDHIMKIYHSDTTADRVLNYLYRKSFTEVIIVNLFATYETYAENLNKLVNEPNKLIGIQNDTIIQDCIKELEENDIILVAWGGYPKDSSKEMKIIYHERINKVESLINKKNVKYVDRLVKNKKFPLHGLQWAYDQELYDYLIQKNSIK</sequence>
<reference evidence="1 2" key="1">
    <citation type="submission" date="2022-04" db="EMBL/GenBank/DDBJ databases">
        <title>Mechanism of arsenic methylation and mitigation arsenic toxicity by Bacillus sp. LH14 from an Arsenic-Contaminated Paddy Soil.</title>
        <authorList>
            <person name="Wang D."/>
        </authorList>
    </citation>
    <scope>NUCLEOTIDE SEQUENCE [LARGE SCALE GENOMIC DNA]</scope>
    <source>
        <strain evidence="1 2">LH14</strain>
    </source>
</reference>
<dbReference type="Proteomes" id="UP000830639">
    <property type="component" value="Chromosome"/>
</dbReference>
<dbReference type="InterPro" id="IPR012441">
    <property type="entry name" value="DUF1643"/>
</dbReference>
<gene>
    <name evidence="1" type="ORF">MY490_11280</name>
</gene>
<dbReference type="EMBL" id="CP096034">
    <property type="protein sequence ID" value="UPM56374.1"/>
    <property type="molecule type" value="Genomic_DNA"/>
</dbReference>